<evidence type="ECO:0008006" key="7">
    <source>
        <dbReference type="Google" id="ProtNLM"/>
    </source>
</evidence>
<dbReference type="PANTHER" id="PTHR23316">
    <property type="entry name" value="IMPORTIN ALPHA"/>
    <property type="match status" value="1"/>
</dbReference>
<dbReference type="Gene3D" id="1.25.10.10">
    <property type="entry name" value="Leucine-rich Repeat Variant"/>
    <property type="match status" value="1"/>
</dbReference>
<feature type="repeat" description="ARM" evidence="4">
    <location>
        <begin position="141"/>
        <end position="170"/>
    </location>
</feature>
<dbReference type="AlphaFoldDB" id="A0A4V6A6E4"/>
<dbReference type="OrthoDB" id="5808860at2759"/>
<evidence type="ECO:0000313" key="6">
    <source>
        <dbReference type="Proteomes" id="UP000298663"/>
    </source>
</evidence>
<evidence type="ECO:0000256" key="3">
    <source>
        <dbReference type="ARBA" id="ARBA00022927"/>
    </source>
</evidence>
<evidence type="ECO:0000256" key="2">
    <source>
        <dbReference type="ARBA" id="ARBA00022448"/>
    </source>
</evidence>
<sequence>MVRSARDAFDFAGHIAILGDFAKTDQWTDAYLEVRRRICNNHNVPKEYLYKLTGLLIRGVRHWNKGHNGEANALQSAWALTNLACGGTEQTTAIVEKDGIKHLANVFRKAENTELRNQCMWALANIACENQPIAEKIRNKNVFPKLIELLLDPSTSCKIVKNAVWFINRLVFDGSSSRSRINTEIATSLTEGLIKFMTSWNSGRDPLEDEPIFKDVLYTISELVYQELRHVPLIALNYLGFSKFLISKCPDATPGYTKAALRILGNITLSSDLSTLQLVENGLLDCLYQLLDKFDDPRSDVLIDTFWLLSNVAGCETPVSDHLFSHPKTHIFVRRVLFLLGGAKDRSRRDLLYLILNSFASASPERTSWLLDHGFFNGIEAVAKDAHRALYNERLWEVLLDVLRNGCEDEAFVHHALSRGLDEHLQIAAPVLLIGESYLAPATQVFAKFYSEAREKIEEATRMLVNVKPKRILWRHCDDELVPDTEQIEFDVAFNGELEHVFE</sequence>
<dbReference type="STRING" id="34508.A0A4V6A6E4"/>
<gene>
    <name evidence="5" type="ORF">L596_008612</name>
</gene>
<evidence type="ECO:0000256" key="4">
    <source>
        <dbReference type="PROSITE-ProRule" id="PRU00259"/>
    </source>
</evidence>
<accession>A0A4V6A6E4</accession>
<dbReference type="PROSITE" id="PS50176">
    <property type="entry name" value="ARM_REPEAT"/>
    <property type="match status" value="1"/>
</dbReference>
<keyword evidence="6" id="KW-1185">Reference proteome</keyword>
<proteinExistence type="inferred from homology"/>
<dbReference type="SUPFAM" id="SSF48371">
    <property type="entry name" value="ARM repeat"/>
    <property type="match status" value="1"/>
</dbReference>
<keyword evidence="3" id="KW-0653">Protein transport</keyword>
<keyword evidence="2" id="KW-0813">Transport</keyword>
<dbReference type="Proteomes" id="UP000298663">
    <property type="component" value="Unassembled WGS sequence"/>
</dbReference>
<organism evidence="5 6">
    <name type="scientific">Steinernema carpocapsae</name>
    <name type="common">Entomopathogenic nematode</name>
    <dbReference type="NCBI Taxonomy" id="34508"/>
    <lineage>
        <taxon>Eukaryota</taxon>
        <taxon>Metazoa</taxon>
        <taxon>Ecdysozoa</taxon>
        <taxon>Nematoda</taxon>
        <taxon>Chromadorea</taxon>
        <taxon>Rhabditida</taxon>
        <taxon>Tylenchina</taxon>
        <taxon>Panagrolaimomorpha</taxon>
        <taxon>Strongyloidoidea</taxon>
        <taxon>Steinernematidae</taxon>
        <taxon>Steinernema</taxon>
    </lineage>
</organism>
<dbReference type="InterPro" id="IPR000225">
    <property type="entry name" value="Armadillo"/>
</dbReference>
<reference evidence="5 6" key="1">
    <citation type="journal article" date="2015" name="Genome Biol.">
        <title>Comparative genomics of Steinernema reveals deeply conserved gene regulatory networks.</title>
        <authorList>
            <person name="Dillman A.R."/>
            <person name="Macchietto M."/>
            <person name="Porter C.F."/>
            <person name="Rogers A."/>
            <person name="Williams B."/>
            <person name="Antoshechkin I."/>
            <person name="Lee M.M."/>
            <person name="Goodwin Z."/>
            <person name="Lu X."/>
            <person name="Lewis E.E."/>
            <person name="Goodrich-Blair H."/>
            <person name="Stock S.P."/>
            <person name="Adams B.J."/>
            <person name="Sternberg P.W."/>
            <person name="Mortazavi A."/>
        </authorList>
    </citation>
    <scope>NUCLEOTIDE SEQUENCE [LARGE SCALE GENOMIC DNA]</scope>
    <source>
        <strain evidence="5 6">ALL</strain>
    </source>
</reference>
<dbReference type="GO" id="GO:0015031">
    <property type="term" value="P:protein transport"/>
    <property type="evidence" value="ECO:0007669"/>
    <property type="project" value="UniProtKB-KW"/>
</dbReference>
<reference evidence="5 6" key="2">
    <citation type="journal article" date="2019" name="G3 (Bethesda)">
        <title>Hybrid Assembly of the Genome of the Entomopathogenic Nematode Steinernema carpocapsae Identifies the X-Chromosome.</title>
        <authorList>
            <person name="Serra L."/>
            <person name="Macchietto M."/>
            <person name="Macias-Munoz A."/>
            <person name="McGill C.J."/>
            <person name="Rodriguez I.M."/>
            <person name="Rodriguez B."/>
            <person name="Murad R."/>
            <person name="Mortazavi A."/>
        </authorList>
    </citation>
    <scope>NUCLEOTIDE SEQUENCE [LARGE SCALE GENOMIC DNA]</scope>
    <source>
        <strain evidence="5 6">ALL</strain>
    </source>
</reference>
<dbReference type="SMART" id="SM00185">
    <property type="entry name" value="ARM"/>
    <property type="match status" value="3"/>
</dbReference>
<protein>
    <recommendedName>
        <fullName evidence="7">Importin subunit alpha</fullName>
    </recommendedName>
</protein>
<evidence type="ECO:0000256" key="1">
    <source>
        <dbReference type="ARBA" id="ARBA00010394"/>
    </source>
</evidence>
<evidence type="ECO:0000313" key="5">
    <source>
        <dbReference type="EMBL" id="TKR94315.1"/>
    </source>
</evidence>
<comment type="similarity">
    <text evidence="1">Belongs to the importin alpha family.</text>
</comment>
<dbReference type="EMBL" id="AZBU02000002">
    <property type="protein sequence ID" value="TKR94315.1"/>
    <property type="molecule type" value="Genomic_DNA"/>
</dbReference>
<dbReference type="InterPro" id="IPR016024">
    <property type="entry name" value="ARM-type_fold"/>
</dbReference>
<comment type="caution">
    <text evidence="5">The sequence shown here is derived from an EMBL/GenBank/DDBJ whole genome shotgun (WGS) entry which is preliminary data.</text>
</comment>
<name>A0A4V6A6E4_STECR</name>
<dbReference type="InterPro" id="IPR011989">
    <property type="entry name" value="ARM-like"/>
</dbReference>